<evidence type="ECO:0000313" key="2">
    <source>
        <dbReference type="EMBL" id="CAB3670948.1"/>
    </source>
</evidence>
<keyword evidence="1" id="KW-1133">Transmembrane helix</keyword>
<evidence type="ECO:0008006" key="4">
    <source>
        <dbReference type="Google" id="ProtNLM"/>
    </source>
</evidence>
<name>A0A6S6ZET3_9BURK</name>
<dbReference type="RefSeq" id="WP_175191737.1">
    <property type="nucleotide sequence ID" value="NZ_CADIJO010000003.1"/>
</dbReference>
<keyword evidence="1" id="KW-0472">Membrane</keyword>
<dbReference type="AlphaFoldDB" id="A0A6S6ZET3"/>
<dbReference type="Pfam" id="PF06805">
    <property type="entry name" value="Lambda_tail_I"/>
    <property type="match status" value="1"/>
</dbReference>
<dbReference type="InterPro" id="IPR010654">
    <property type="entry name" value="Phage_lambda_tail_I"/>
</dbReference>
<evidence type="ECO:0000313" key="3">
    <source>
        <dbReference type="Proteomes" id="UP000494111"/>
    </source>
</evidence>
<keyword evidence="1" id="KW-0812">Transmembrane</keyword>
<proteinExistence type="predicted"/>
<feature type="transmembrane region" description="Helical" evidence="1">
    <location>
        <begin position="123"/>
        <end position="143"/>
    </location>
</feature>
<evidence type="ECO:0000256" key="1">
    <source>
        <dbReference type="SAM" id="Phobius"/>
    </source>
</evidence>
<accession>A0A6S6ZET3</accession>
<feature type="transmembrane region" description="Helical" evidence="1">
    <location>
        <begin position="94"/>
        <end position="117"/>
    </location>
</feature>
<protein>
    <recommendedName>
        <fullName evidence="4">Phage tail protein</fullName>
    </recommendedName>
</protein>
<gene>
    <name evidence="2" type="ORF">LMG3458_01090</name>
</gene>
<reference evidence="2 3" key="1">
    <citation type="submission" date="2020-04" db="EMBL/GenBank/DDBJ databases">
        <authorList>
            <person name="De Canck E."/>
        </authorList>
    </citation>
    <scope>NUCLEOTIDE SEQUENCE [LARGE SCALE GENOMIC DNA]</scope>
    <source>
        <strain evidence="2 3">LMG 3458</strain>
    </source>
</reference>
<organism evidence="2 3">
    <name type="scientific">Achromobacter deleyi</name>
    <dbReference type="NCBI Taxonomy" id="1353891"/>
    <lineage>
        <taxon>Bacteria</taxon>
        <taxon>Pseudomonadati</taxon>
        <taxon>Pseudomonadota</taxon>
        <taxon>Betaproteobacteria</taxon>
        <taxon>Burkholderiales</taxon>
        <taxon>Alcaligenaceae</taxon>
        <taxon>Achromobacter</taxon>
    </lineage>
</organism>
<dbReference type="EMBL" id="CADIJO010000003">
    <property type="protein sequence ID" value="CAB3670948.1"/>
    <property type="molecule type" value="Genomic_DNA"/>
</dbReference>
<dbReference type="Proteomes" id="UP000494111">
    <property type="component" value="Unassembled WGS sequence"/>
</dbReference>
<sequence length="201" mass="21174">MTQQLTTIRLYGRLGAEFGRLHRLAVSSTSEAIRALCVLLPGFENRLLDSESKGVRYACFIGRRNLGEDELARPAGNEDIRIAPMPTGAKRGGLMQVVVGVALIVASFIPGLNVAVWGSAMTISGTMMSMGMAMALGGLVQMLSPQQRALSVKDGPNNGASYNFNGPVNTTAQGNPVPLLYGELIVGSSTISAGIYSEDQA</sequence>